<evidence type="ECO:0000259" key="7">
    <source>
        <dbReference type="Pfam" id="PF07669"/>
    </source>
</evidence>
<dbReference type="Gene3D" id="3.40.50.150">
    <property type="entry name" value="Vaccinia Virus protein VP39"/>
    <property type="match status" value="1"/>
</dbReference>
<feature type="domain" description="Type II methyltransferase M.TaqI-like" evidence="7">
    <location>
        <begin position="99"/>
        <end position="212"/>
    </location>
</feature>
<dbReference type="PANTHER" id="PTHR47739">
    <property type="entry name" value="TRNA1(VAL) (ADENINE(37)-N6)-METHYLTRANSFERASE"/>
    <property type="match status" value="1"/>
</dbReference>
<dbReference type="SUPFAM" id="SSF53335">
    <property type="entry name" value="S-adenosyl-L-methionine-dependent methyltransferases"/>
    <property type="match status" value="1"/>
</dbReference>
<evidence type="ECO:0000313" key="8">
    <source>
        <dbReference type="EMBL" id="MEA5476351.1"/>
    </source>
</evidence>
<dbReference type="Pfam" id="PF07669">
    <property type="entry name" value="Eco57I"/>
    <property type="match status" value="1"/>
</dbReference>
<keyword evidence="1 6" id="KW-0963">Cytoplasm</keyword>
<evidence type="ECO:0000313" key="9">
    <source>
        <dbReference type="Proteomes" id="UP001301388"/>
    </source>
</evidence>
<proteinExistence type="inferred from homology"/>
<dbReference type="InterPro" id="IPR011639">
    <property type="entry name" value="MethylTrfase_TaqI-like_dom"/>
</dbReference>
<dbReference type="GO" id="GO:0008168">
    <property type="term" value="F:methyltransferase activity"/>
    <property type="evidence" value="ECO:0007669"/>
    <property type="project" value="UniProtKB-KW"/>
</dbReference>
<dbReference type="EC" id="2.1.1.223" evidence="6"/>
<dbReference type="InterPro" id="IPR002052">
    <property type="entry name" value="DNA_methylase_N6_adenine_CS"/>
</dbReference>
<comment type="similarity">
    <text evidence="6">Belongs to the methyltransferase superfamily. tRNA (adenine-N(6)-)-methyltransferase family.</text>
</comment>
<comment type="subcellular location">
    <subcellularLocation>
        <location evidence="6">Cytoplasm</location>
    </subcellularLocation>
</comment>
<evidence type="ECO:0000256" key="1">
    <source>
        <dbReference type="ARBA" id="ARBA00022490"/>
    </source>
</evidence>
<dbReference type="HAMAP" id="MF_01872">
    <property type="entry name" value="tRNA_methyltr_YfiC"/>
    <property type="match status" value="1"/>
</dbReference>
<comment type="caution">
    <text evidence="8">The sequence shown here is derived from an EMBL/GenBank/DDBJ whole genome shotgun (WGS) entry which is preliminary data.</text>
</comment>
<gene>
    <name evidence="8" type="ORF">VB774_01845</name>
</gene>
<comment type="function">
    <text evidence="6">Specifically methylates the adenine in position 37 of tRNA(1)(Val) (anticodon cmo5UAC).</text>
</comment>
<comment type="catalytic activity">
    <reaction evidence="6">
        <text>adenosine(37) in tRNA1(Val) + S-adenosyl-L-methionine = N(6)-methyladenosine(37) in tRNA1(Val) + S-adenosyl-L-homocysteine + H(+)</text>
        <dbReference type="Rhea" id="RHEA:43160"/>
        <dbReference type="Rhea" id="RHEA-COMP:10369"/>
        <dbReference type="Rhea" id="RHEA-COMP:10370"/>
        <dbReference type="ChEBI" id="CHEBI:15378"/>
        <dbReference type="ChEBI" id="CHEBI:57856"/>
        <dbReference type="ChEBI" id="CHEBI:59789"/>
        <dbReference type="ChEBI" id="CHEBI:74411"/>
        <dbReference type="ChEBI" id="CHEBI:74449"/>
        <dbReference type="EC" id="2.1.1.223"/>
    </reaction>
</comment>
<evidence type="ECO:0000256" key="2">
    <source>
        <dbReference type="ARBA" id="ARBA00022603"/>
    </source>
</evidence>
<dbReference type="PROSITE" id="PS00092">
    <property type="entry name" value="N6_MTASE"/>
    <property type="match status" value="1"/>
</dbReference>
<evidence type="ECO:0000256" key="6">
    <source>
        <dbReference type="HAMAP-Rule" id="MF_01872"/>
    </source>
</evidence>
<dbReference type="InterPro" id="IPR050210">
    <property type="entry name" value="tRNA_Adenine-N(6)_MTase"/>
</dbReference>
<dbReference type="InterPro" id="IPR029063">
    <property type="entry name" value="SAM-dependent_MTases_sf"/>
</dbReference>
<accession>A0ABU5TDJ9</accession>
<name>A0ABU5TDJ9_9CYAN</name>
<keyword evidence="3 6" id="KW-0808">Transferase</keyword>
<protein>
    <recommendedName>
        <fullName evidence="6">tRNA1(Val) (adenine(37)-N6)-methyltransferase</fullName>
        <ecNumber evidence="6">2.1.1.223</ecNumber>
    </recommendedName>
    <alternativeName>
        <fullName evidence="6">tRNA m6A37 methyltransferase</fullName>
    </alternativeName>
</protein>
<evidence type="ECO:0000256" key="4">
    <source>
        <dbReference type="ARBA" id="ARBA00022691"/>
    </source>
</evidence>
<keyword evidence="9" id="KW-1185">Reference proteome</keyword>
<dbReference type="PRINTS" id="PR00507">
    <property type="entry name" value="N12N6MTFRASE"/>
</dbReference>
<dbReference type="GO" id="GO:0032259">
    <property type="term" value="P:methylation"/>
    <property type="evidence" value="ECO:0007669"/>
    <property type="project" value="UniProtKB-KW"/>
</dbReference>
<keyword evidence="4 6" id="KW-0949">S-adenosyl-L-methionine</keyword>
<dbReference type="RefSeq" id="WP_323259374.1">
    <property type="nucleotide sequence ID" value="NZ_JAYGIE010000004.1"/>
</dbReference>
<evidence type="ECO:0000256" key="5">
    <source>
        <dbReference type="ARBA" id="ARBA00022694"/>
    </source>
</evidence>
<dbReference type="EMBL" id="JAYGIE010000004">
    <property type="protein sequence ID" value="MEA5476351.1"/>
    <property type="molecule type" value="Genomic_DNA"/>
</dbReference>
<evidence type="ECO:0000256" key="3">
    <source>
        <dbReference type="ARBA" id="ARBA00022679"/>
    </source>
</evidence>
<reference evidence="8 9" key="1">
    <citation type="submission" date="2023-12" db="EMBL/GenBank/DDBJ databases">
        <title>Baltic Sea Cyanobacteria.</title>
        <authorList>
            <person name="Delbaje E."/>
            <person name="Fewer D.P."/>
            <person name="Shishido T.K."/>
        </authorList>
    </citation>
    <scope>NUCLEOTIDE SEQUENCE [LARGE SCALE GENOMIC DNA]</scope>
    <source>
        <strain evidence="8 9">UHCC 0370</strain>
    </source>
</reference>
<dbReference type="CDD" id="cd02440">
    <property type="entry name" value="AdoMet_MTases"/>
    <property type="match status" value="1"/>
</dbReference>
<dbReference type="InterPro" id="IPR022882">
    <property type="entry name" value="tRNA_adenine-N6_MeTrfase"/>
</dbReference>
<keyword evidence="2 6" id="KW-0489">Methyltransferase</keyword>
<keyword evidence="5 6" id="KW-0819">tRNA processing</keyword>
<dbReference type="PANTHER" id="PTHR47739:SF1">
    <property type="entry name" value="TRNA1(VAL) (ADENINE(37)-N6)-METHYLTRANSFERASE"/>
    <property type="match status" value="1"/>
</dbReference>
<sequence>MRNSCFYFKQFAIAQDKCAMKVGTDGILLGAWAKLPENAQILDIGTGTGLLALMLAQRSQSSNTFPNGMSFEVRMGGALRRPSLPLEHYPFFSNTFIDAVEIDHDAYQQAKENIESSPWRDRINIHHARIQDWAIACSQQYDLIISNPPFFENAFKPSQNSRTLARHSDSLSQTDLLQIATQLLKPNGHLAVIYPTDLANNFLAKAQSFNLFCDRQVQVKPTPQSPVKRILLELSPTQYAAQTTMLTIEESKHLYTQDYIALVKDFYLNL</sequence>
<organism evidence="8 9">
    <name type="scientific">Pseudanabaena galeata UHCC 0370</name>
    <dbReference type="NCBI Taxonomy" id="3110310"/>
    <lineage>
        <taxon>Bacteria</taxon>
        <taxon>Bacillati</taxon>
        <taxon>Cyanobacteriota</taxon>
        <taxon>Cyanophyceae</taxon>
        <taxon>Pseudanabaenales</taxon>
        <taxon>Pseudanabaenaceae</taxon>
        <taxon>Pseudanabaena</taxon>
    </lineage>
</organism>
<dbReference type="Proteomes" id="UP001301388">
    <property type="component" value="Unassembled WGS sequence"/>
</dbReference>